<dbReference type="GO" id="GO:0006511">
    <property type="term" value="P:ubiquitin-dependent protein catabolic process"/>
    <property type="evidence" value="ECO:0007669"/>
    <property type="project" value="TreeGrafter"/>
</dbReference>
<organism evidence="8 9">
    <name type="scientific">Lottia gigantea</name>
    <name type="common">Giant owl limpet</name>
    <dbReference type="NCBI Taxonomy" id="225164"/>
    <lineage>
        <taxon>Eukaryota</taxon>
        <taxon>Metazoa</taxon>
        <taxon>Spiralia</taxon>
        <taxon>Lophotrochozoa</taxon>
        <taxon>Mollusca</taxon>
        <taxon>Gastropoda</taxon>
        <taxon>Patellogastropoda</taxon>
        <taxon>Lottioidea</taxon>
        <taxon>Lottiidae</taxon>
        <taxon>Lottia</taxon>
    </lineage>
</organism>
<dbReference type="InterPro" id="IPR035983">
    <property type="entry name" value="Hect_E3_ubiquitin_ligase"/>
</dbReference>
<dbReference type="PANTHER" id="PTHR11254">
    <property type="entry name" value="HECT DOMAIN UBIQUITIN-PROTEIN LIGASE"/>
    <property type="match status" value="1"/>
</dbReference>
<dbReference type="PROSITE" id="PS50237">
    <property type="entry name" value="HECT"/>
    <property type="match status" value="1"/>
</dbReference>
<dbReference type="GO" id="GO:0005737">
    <property type="term" value="C:cytoplasm"/>
    <property type="evidence" value="ECO:0007669"/>
    <property type="project" value="TreeGrafter"/>
</dbReference>
<evidence type="ECO:0000313" key="9">
    <source>
        <dbReference type="Proteomes" id="UP000030746"/>
    </source>
</evidence>
<sequence length="221" mass="25473">MWMSIAITIVGPAVLHFSIDFNETGNTFLTVKEELDYIWLELKKKNTNWNISVIRNKFNSTTMDQFEEANEEDWLKPIKVRFIGEEGIDAGGLTREFLSLLFKESPIFEDSVLSLNPQLLEDQHYLFMGRMTSIAILEGHPGPRRFNQFLVDFILLDKIPQFSLVDKNELKRADAIAAIEEIENCTEDTIKDVFNNCLDILCTTGFDKNLNMTNKQQQSQP</sequence>
<dbReference type="GeneID" id="20242673"/>
<dbReference type="RefSeq" id="XP_009050836.1">
    <property type="nucleotide sequence ID" value="XM_009052588.1"/>
</dbReference>
<evidence type="ECO:0000256" key="2">
    <source>
        <dbReference type="ARBA" id="ARBA00004906"/>
    </source>
</evidence>
<evidence type="ECO:0000256" key="3">
    <source>
        <dbReference type="ARBA" id="ARBA00012485"/>
    </source>
</evidence>
<dbReference type="CTD" id="20242673"/>
<dbReference type="GO" id="GO:0061630">
    <property type="term" value="F:ubiquitin protein ligase activity"/>
    <property type="evidence" value="ECO:0007669"/>
    <property type="project" value="UniProtKB-EC"/>
</dbReference>
<protein>
    <recommendedName>
        <fullName evidence="3">HECT-type E3 ubiquitin transferase</fullName>
        <ecNumber evidence="3">2.3.2.26</ecNumber>
    </recommendedName>
</protein>
<evidence type="ECO:0000313" key="8">
    <source>
        <dbReference type="EMBL" id="ESO98490.1"/>
    </source>
</evidence>
<keyword evidence="9" id="KW-1185">Reference proteome</keyword>
<comment type="catalytic activity">
    <reaction evidence="1">
        <text>S-ubiquitinyl-[E2 ubiquitin-conjugating enzyme]-L-cysteine + [acceptor protein]-L-lysine = [E2 ubiquitin-conjugating enzyme]-L-cysteine + N(6)-ubiquitinyl-[acceptor protein]-L-lysine.</text>
        <dbReference type="EC" id="2.3.2.26"/>
    </reaction>
</comment>
<accession>V4AU73</accession>
<gene>
    <name evidence="8" type="ORF">LOTGIDRAFT_174259</name>
</gene>
<dbReference type="EC" id="2.3.2.26" evidence="3"/>
<dbReference type="AlphaFoldDB" id="V4AU73"/>
<dbReference type="InterPro" id="IPR000569">
    <property type="entry name" value="HECT_dom"/>
</dbReference>
<keyword evidence="4" id="KW-0808">Transferase</keyword>
<dbReference type="Gene3D" id="3.90.1750.10">
    <property type="entry name" value="Hect, E3 ligase catalytic domains"/>
    <property type="match status" value="1"/>
</dbReference>
<dbReference type="PANTHER" id="PTHR11254:SF444">
    <property type="entry name" value="HECT DOMAIN CONTAINING UBIQUITIN LIGASE"/>
    <property type="match status" value="1"/>
</dbReference>
<keyword evidence="5 6" id="KW-0833">Ubl conjugation pathway</keyword>
<dbReference type="EMBL" id="KB201253">
    <property type="protein sequence ID" value="ESO98490.1"/>
    <property type="molecule type" value="Genomic_DNA"/>
</dbReference>
<dbReference type="SUPFAM" id="SSF56204">
    <property type="entry name" value="Hect, E3 ligase catalytic domain"/>
    <property type="match status" value="1"/>
</dbReference>
<feature type="domain" description="HECT" evidence="7">
    <location>
        <begin position="70"/>
        <end position="104"/>
    </location>
</feature>
<evidence type="ECO:0000256" key="6">
    <source>
        <dbReference type="PROSITE-ProRule" id="PRU00104"/>
    </source>
</evidence>
<dbReference type="KEGG" id="lgi:LOTGIDRAFT_174259"/>
<evidence type="ECO:0000256" key="4">
    <source>
        <dbReference type="ARBA" id="ARBA00022679"/>
    </source>
</evidence>
<comment type="caution">
    <text evidence="6">Lacks conserved residue(s) required for the propagation of feature annotation.</text>
</comment>
<evidence type="ECO:0000259" key="7">
    <source>
        <dbReference type="PROSITE" id="PS50237"/>
    </source>
</evidence>
<proteinExistence type="predicted"/>
<reference evidence="8 9" key="1">
    <citation type="journal article" date="2013" name="Nature">
        <title>Insights into bilaterian evolution from three spiralian genomes.</title>
        <authorList>
            <person name="Simakov O."/>
            <person name="Marletaz F."/>
            <person name="Cho S.J."/>
            <person name="Edsinger-Gonzales E."/>
            <person name="Havlak P."/>
            <person name="Hellsten U."/>
            <person name="Kuo D.H."/>
            <person name="Larsson T."/>
            <person name="Lv J."/>
            <person name="Arendt D."/>
            <person name="Savage R."/>
            <person name="Osoegawa K."/>
            <person name="de Jong P."/>
            <person name="Grimwood J."/>
            <person name="Chapman J.A."/>
            <person name="Shapiro H."/>
            <person name="Aerts A."/>
            <person name="Otillar R.P."/>
            <person name="Terry A.Y."/>
            <person name="Boore J.L."/>
            <person name="Grigoriev I.V."/>
            <person name="Lindberg D.R."/>
            <person name="Seaver E.C."/>
            <person name="Weisblat D.A."/>
            <person name="Putnam N.H."/>
            <person name="Rokhsar D.S."/>
        </authorList>
    </citation>
    <scope>NUCLEOTIDE SEQUENCE [LARGE SCALE GENOMIC DNA]</scope>
</reference>
<comment type="pathway">
    <text evidence="2">Protein modification; protein ubiquitination.</text>
</comment>
<dbReference type="OrthoDB" id="6142725at2759"/>
<dbReference type="Proteomes" id="UP000030746">
    <property type="component" value="Unassembled WGS sequence"/>
</dbReference>
<dbReference type="InterPro" id="IPR050409">
    <property type="entry name" value="E3_ubiq-protein_ligase"/>
</dbReference>
<name>V4AU73_LOTGI</name>
<dbReference type="GO" id="GO:0016567">
    <property type="term" value="P:protein ubiquitination"/>
    <property type="evidence" value="ECO:0007669"/>
    <property type="project" value="TreeGrafter"/>
</dbReference>
<dbReference type="HOGENOM" id="CLU_1251903_0_0_1"/>
<evidence type="ECO:0000256" key="1">
    <source>
        <dbReference type="ARBA" id="ARBA00000885"/>
    </source>
</evidence>
<evidence type="ECO:0000256" key="5">
    <source>
        <dbReference type="ARBA" id="ARBA00022786"/>
    </source>
</evidence>